<dbReference type="PANTHER" id="PTHR43283:SF3">
    <property type="entry name" value="BETA-LACTAMASE FAMILY PROTEIN (AFU_ORTHOLOGUE AFUA_5G07500)"/>
    <property type="match status" value="1"/>
</dbReference>
<dbReference type="STRING" id="1296120.A0A1B9H2F4"/>
<reference evidence="2 3" key="1">
    <citation type="submission" date="2013-07" db="EMBL/GenBank/DDBJ databases">
        <title>The Genome Sequence of Cryptococcus heveanensis BCC8398.</title>
        <authorList>
            <consortium name="The Broad Institute Genome Sequencing Platform"/>
            <person name="Cuomo C."/>
            <person name="Litvintseva A."/>
            <person name="Chen Y."/>
            <person name="Heitman J."/>
            <person name="Sun S."/>
            <person name="Springer D."/>
            <person name="Dromer F."/>
            <person name="Young S.K."/>
            <person name="Zeng Q."/>
            <person name="Gargeya S."/>
            <person name="Fitzgerald M."/>
            <person name="Abouelleil A."/>
            <person name="Alvarado L."/>
            <person name="Berlin A.M."/>
            <person name="Chapman S.B."/>
            <person name="Dewar J."/>
            <person name="Goldberg J."/>
            <person name="Griggs A."/>
            <person name="Gujja S."/>
            <person name="Hansen M."/>
            <person name="Howarth C."/>
            <person name="Imamovic A."/>
            <person name="Larimer J."/>
            <person name="McCowan C."/>
            <person name="Murphy C."/>
            <person name="Pearson M."/>
            <person name="Priest M."/>
            <person name="Roberts A."/>
            <person name="Saif S."/>
            <person name="Shea T."/>
            <person name="Sykes S."/>
            <person name="Wortman J."/>
            <person name="Nusbaum C."/>
            <person name="Birren B."/>
        </authorList>
    </citation>
    <scope>NUCLEOTIDE SEQUENCE [LARGE SCALE GENOMIC DNA]</scope>
    <source>
        <strain evidence="2 3">BCC8398</strain>
    </source>
</reference>
<proteinExistence type="predicted"/>
<dbReference type="PANTHER" id="PTHR43283">
    <property type="entry name" value="BETA-LACTAMASE-RELATED"/>
    <property type="match status" value="1"/>
</dbReference>
<evidence type="ECO:0000313" key="2">
    <source>
        <dbReference type="EMBL" id="OCF37450.1"/>
    </source>
</evidence>
<dbReference type="Proteomes" id="UP000092666">
    <property type="component" value="Unassembled WGS sequence"/>
</dbReference>
<gene>
    <name evidence="2" type="ORF">I316_00572</name>
</gene>
<dbReference type="Gene3D" id="3.40.710.10">
    <property type="entry name" value="DD-peptidase/beta-lactamase superfamily"/>
    <property type="match status" value="1"/>
</dbReference>
<protein>
    <recommendedName>
        <fullName evidence="1">Beta-lactamase-related domain-containing protein</fullName>
    </recommendedName>
</protein>
<dbReference type="OrthoDB" id="428260at2759"/>
<dbReference type="AlphaFoldDB" id="A0A1B9H2F4"/>
<evidence type="ECO:0000259" key="1">
    <source>
        <dbReference type="Pfam" id="PF00144"/>
    </source>
</evidence>
<dbReference type="EMBL" id="KV700122">
    <property type="protein sequence ID" value="OCF37450.1"/>
    <property type="molecule type" value="Genomic_DNA"/>
</dbReference>
<name>A0A1B9H2F4_9TREE</name>
<feature type="domain" description="Beta-lactamase-related" evidence="1">
    <location>
        <begin position="14"/>
        <end position="392"/>
    </location>
</feature>
<keyword evidence="3" id="KW-1185">Reference proteome</keyword>
<reference evidence="3" key="2">
    <citation type="submission" date="2013-12" db="EMBL/GenBank/DDBJ databases">
        <title>Evolution of pathogenesis and genome organization in the Tremellales.</title>
        <authorList>
            <person name="Cuomo C."/>
            <person name="Litvintseva A."/>
            <person name="Heitman J."/>
            <person name="Chen Y."/>
            <person name="Sun S."/>
            <person name="Springer D."/>
            <person name="Dromer F."/>
            <person name="Young S."/>
            <person name="Zeng Q."/>
            <person name="Chapman S."/>
            <person name="Gujja S."/>
            <person name="Saif S."/>
            <person name="Birren B."/>
        </authorList>
    </citation>
    <scope>NUCLEOTIDE SEQUENCE [LARGE SCALE GENOMIC DNA]</scope>
    <source>
        <strain evidence="3">BCC8398</strain>
    </source>
</reference>
<dbReference type="InterPro" id="IPR050789">
    <property type="entry name" value="Diverse_Enzym_Activities"/>
</dbReference>
<dbReference type="Pfam" id="PF00144">
    <property type="entry name" value="Beta-lactamase"/>
    <property type="match status" value="1"/>
</dbReference>
<dbReference type="SUPFAM" id="SSF56601">
    <property type="entry name" value="beta-lactamase/transpeptidase-like"/>
    <property type="match status" value="1"/>
</dbReference>
<sequence>MPVQLSDKARQELDALLDAYPQPGTPGTVLGLVNKQGEMVYLKGVGAKNAVTGEKMEDDTLFWIASCTKMITGLAAMQIVERGLIDLDEPVSKFVPELAEMEVIIESTPTTIKTRKAQTPITLRMLLTHTSGWSYSWYNQHVFNWVKQNDNEVNGEGLWSELMNKTDEFSGKQLEMPLVNEPGEKWEYGINMDWTGIVVERVTGQLLGDFFTENIFKPLGIDDSFFDLKDRPDLLKRLSPMHKWDAETSTFTIRDFPHALTNVPHHRGGGGLHTTAKSYLTVVSVLLNNGVGPNGAQLLKPETVQLMFKNHCENIKDLGGLGTNAVVKSTDPTRADSDLEMLPGIKKGWGLSFLLNTEDIPGGRKAYSAEWGGIANLFWMADPTSEVGMVIFNDVLPYGLPQFGKLEEDLQRVVYSEGALVQASTWNGGSCTPNHTRGRHASSVTYICEIDPAHIRDQNTPLPLNGIGNKEYNDYHRDWEGYDYAYRIKSCWKIRAPGNLEQMKKQYLVGGAPRGMVYVLDKMKADIKWDQQDLIWREI</sequence>
<organism evidence="2 3">
    <name type="scientific">Kwoniella heveanensis BCC8398</name>
    <dbReference type="NCBI Taxonomy" id="1296120"/>
    <lineage>
        <taxon>Eukaryota</taxon>
        <taxon>Fungi</taxon>
        <taxon>Dikarya</taxon>
        <taxon>Basidiomycota</taxon>
        <taxon>Agaricomycotina</taxon>
        <taxon>Tremellomycetes</taxon>
        <taxon>Tremellales</taxon>
        <taxon>Cryptococcaceae</taxon>
        <taxon>Kwoniella</taxon>
    </lineage>
</organism>
<dbReference type="InterPro" id="IPR012338">
    <property type="entry name" value="Beta-lactam/transpept-like"/>
</dbReference>
<evidence type="ECO:0000313" key="3">
    <source>
        <dbReference type="Proteomes" id="UP000092666"/>
    </source>
</evidence>
<dbReference type="InterPro" id="IPR001466">
    <property type="entry name" value="Beta-lactam-related"/>
</dbReference>
<accession>A0A1B9H2F4</accession>